<keyword evidence="4" id="KW-0540">Nuclease</keyword>
<gene>
    <name evidence="12" type="ordered locus">Mmar10_1132</name>
</gene>
<dbReference type="KEGG" id="mmr:Mmar10_1132"/>
<dbReference type="GO" id="GO:0016787">
    <property type="term" value="F:hydrolase activity"/>
    <property type="evidence" value="ECO:0007669"/>
    <property type="project" value="UniProtKB-KW"/>
</dbReference>
<protein>
    <submittedName>
        <fullName evidence="12">RNA binding S1 domain protein</fullName>
    </submittedName>
</protein>
<evidence type="ECO:0000256" key="8">
    <source>
        <dbReference type="ARBA" id="ARBA00022842"/>
    </source>
</evidence>
<keyword evidence="3" id="KW-0997">Cell inner membrane</keyword>
<dbReference type="PANTHER" id="PTHR30001:SF1">
    <property type="entry name" value="RIBONUCLEASE E_G-LIKE PROTEIN, CHLOROPLASTIC"/>
    <property type="match status" value="1"/>
</dbReference>
<dbReference type="Proteomes" id="UP000001964">
    <property type="component" value="Chromosome"/>
</dbReference>
<dbReference type="HOGENOM" id="CLU_068875_0_0_5"/>
<evidence type="ECO:0000256" key="2">
    <source>
        <dbReference type="ARBA" id="ARBA00022475"/>
    </source>
</evidence>
<dbReference type="STRING" id="394221.Mmar10_1132"/>
<dbReference type="Gene3D" id="2.40.50.140">
    <property type="entry name" value="Nucleic acid-binding proteins"/>
    <property type="match status" value="1"/>
</dbReference>
<dbReference type="InterPro" id="IPR004659">
    <property type="entry name" value="RNase_E/G"/>
</dbReference>
<proteinExistence type="predicted"/>
<dbReference type="Pfam" id="PF10150">
    <property type="entry name" value="RNase_E_G"/>
    <property type="match status" value="1"/>
</dbReference>
<comment type="cofactor">
    <cofactor evidence="1">
        <name>Mg(2+)</name>
        <dbReference type="ChEBI" id="CHEBI:18420"/>
    </cofactor>
</comment>
<keyword evidence="13" id="KW-1185">Reference proteome</keyword>
<keyword evidence="8" id="KW-0460">Magnesium</keyword>
<dbReference type="GO" id="GO:0004519">
    <property type="term" value="F:endonuclease activity"/>
    <property type="evidence" value="ECO:0007669"/>
    <property type="project" value="UniProtKB-KW"/>
</dbReference>
<keyword evidence="10" id="KW-0472">Membrane</keyword>
<dbReference type="SMART" id="SM00316">
    <property type="entry name" value="S1"/>
    <property type="match status" value="1"/>
</dbReference>
<dbReference type="SUPFAM" id="SSF50249">
    <property type="entry name" value="Nucleic acid-binding proteins"/>
    <property type="match status" value="1"/>
</dbReference>
<dbReference type="PROSITE" id="PS50126">
    <property type="entry name" value="S1"/>
    <property type="match status" value="1"/>
</dbReference>
<evidence type="ECO:0000256" key="3">
    <source>
        <dbReference type="ARBA" id="ARBA00022519"/>
    </source>
</evidence>
<dbReference type="GO" id="GO:0006364">
    <property type="term" value="P:rRNA processing"/>
    <property type="evidence" value="ECO:0007669"/>
    <property type="project" value="TreeGrafter"/>
</dbReference>
<evidence type="ECO:0000256" key="7">
    <source>
        <dbReference type="ARBA" id="ARBA00022801"/>
    </source>
</evidence>
<reference evidence="12 13" key="1">
    <citation type="submission" date="2006-08" db="EMBL/GenBank/DDBJ databases">
        <title>Complete sequence of Maricaulis maris MCS10.</title>
        <authorList>
            <consortium name="US DOE Joint Genome Institute"/>
            <person name="Copeland A."/>
            <person name="Lucas S."/>
            <person name="Lapidus A."/>
            <person name="Barry K."/>
            <person name="Detter J.C."/>
            <person name="Glavina del Rio T."/>
            <person name="Hammon N."/>
            <person name="Israni S."/>
            <person name="Dalin E."/>
            <person name="Tice H."/>
            <person name="Pitluck S."/>
            <person name="Saunders E."/>
            <person name="Brettin T."/>
            <person name="Bruce D."/>
            <person name="Han C."/>
            <person name="Tapia R."/>
            <person name="Gilna P."/>
            <person name="Schmutz J."/>
            <person name="Larimer F."/>
            <person name="Land M."/>
            <person name="Hauser L."/>
            <person name="Kyrpides N."/>
            <person name="Mikhailova N."/>
            <person name="Viollier P."/>
            <person name="Stephens C."/>
            <person name="Richardson P."/>
        </authorList>
    </citation>
    <scope>NUCLEOTIDE SEQUENCE [LARGE SCALE GENOMIC DNA]</scope>
    <source>
        <strain evidence="12 13">MCS10</strain>
    </source>
</reference>
<keyword evidence="2" id="KW-1003">Cell membrane</keyword>
<name>Q0AQL2_MARMM</name>
<dbReference type="InterPro" id="IPR003029">
    <property type="entry name" value="S1_domain"/>
</dbReference>
<dbReference type="RefSeq" id="WP_011643072.1">
    <property type="nucleotide sequence ID" value="NC_008347.1"/>
</dbReference>
<evidence type="ECO:0000256" key="5">
    <source>
        <dbReference type="ARBA" id="ARBA00022723"/>
    </source>
</evidence>
<evidence type="ECO:0000256" key="10">
    <source>
        <dbReference type="ARBA" id="ARBA00023136"/>
    </source>
</evidence>
<feature type="domain" description="S1 motif" evidence="11">
    <location>
        <begin position="42"/>
        <end position="72"/>
    </location>
</feature>
<evidence type="ECO:0000259" key="11">
    <source>
        <dbReference type="PROSITE" id="PS50126"/>
    </source>
</evidence>
<keyword evidence="6" id="KW-0255">Endonuclease</keyword>
<accession>Q0AQL2</accession>
<dbReference type="InterPro" id="IPR012340">
    <property type="entry name" value="NA-bd_OB-fold"/>
</dbReference>
<evidence type="ECO:0000256" key="1">
    <source>
        <dbReference type="ARBA" id="ARBA00001946"/>
    </source>
</evidence>
<dbReference type="EMBL" id="CP000449">
    <property type="protein sequence ID" value="ABI65425.1"/>
    <property type="molecule type" value="Genomic_DNA"/>
</dbReference>
<keyword evidence="5" id="KW-0479">Metal-binding</keyword>
<sequence length="357" mass="39110">MNRQILIEENIGETRAAVAENGRIVELFLDRWSEAGQRVIEGEIYRGRVRRVEPALNAAFVDLGVGEEGFLPFGKSGRPKGLHEGAAIGVRIAREAYAEKGPNLGLVDVEPGEAPDCLEPAEILAQRLVRTFGDAEAQWADETDFDLEAAFDEALEPQVAIPGGGSLYIETTRAMTTIDVDADGRKGQGNAAQLAVQLNNSAAKEAARQARMRGIGGILAIDFVHMRGQPDRKAVEQTLRGAFRRDRAKVDVAPLSQFCIGEVARQRRGRTLSEIMLESDGRPTVETAALTALRRLDAEARSDRSRKQRLTVGPEVFNWLDSDTIAWRAALTDRIGARFELTENPELARNACRVGRA</sequence>
<dbReference type="GO" id="GO:0004540">
    <property type="term" value="F:RNA nuclease activity"/>
    <property type="evidence" value="ECO:0007669"/>
    <property type="project" value="InterPro"/>
</dbReference>
<keyword evidence="7" id="KW-0378">Hydrolase</keyword>
<organism evidence="12 13">
    <name type="scientific">Maricaulis maris (strain MCS10)</name>
    <name type="common">Caulobacter maris</name>
    <dbReference type="NCBI Taxonomy" id="394221"/>
    <lineage>
        <taxon>Bacteria</taxon>
        <taxon>Pseudomonadati</taxon>
        <taxon>Pseudomonadota</taxon>
        <taxon>Alphaproteobacteria</taxon>
        <taxon>Maricaulales</taxon>
        <taxon>Maricaulaceae</taxon>
        <taxon>Maricaulis</taxon>
    </lineage>
</organism>
<dbReference type="PANTHER" id="PTHR30001">
    <property type="entry name" value="RIBONUCLEASE"/>
    <property type="match status" value="1"/>
</dbReference>
<dbReference type="GO" id="GO:0046872">
    <property type="term" value="F:metal ion binding"/>
    <property type="evidence" value="ECO:0007669"/>
    <property type="project" value="UniProtKB-KW"/>
</dbReference>
<evidence type="ECO:0000256" key="4">
    <source>
        <dbReference type="ARBA" id="ARBA00022722"/>
    </source>
</evidence>
<evidence type="ECO:0000256" key="9">
    <source>
        <dbReference type="ARBA" id="ARBA00022884"/>
    </source>
</evidence>
<dbReference type="OrthoDB" id="9804278at2"/>
<evidence type="ECO:0000313" key="12">
    <source>
        <dbReference type="EMBL" id="ABI65425.1"/>
    </source>
</evidence>
<dbReference type="GO" id="GO:0005737">
    <property type="term" value="C:cytoplasm"/>
    <property type="evidence" value="ECO:0007669"/>
    <property type="project" value="TreeGrafter"/>
</dbReference>
<dbReference type="CDD" id="cd04453">
    <property type="entry name" value="S1_RNase_E"/>
    <property type="match status" value="1"/>
</dbReference>
<keyword evidence="9" id="KW-0694">RNA-binding</keyword>
<evidence type="ECO:0000256" key="6">
    <source>
        <dbReference type="ARBA" id="ARBA00022759"/>
    </source>
</evidence>
<dbReference type="AlphaFoldDB" id="Q0AQL2"/>
<dbReference type="eggNOG" id="COG1530">
    <property type="taxonomic scope" value="Bacteria"/>
</dbReference>
<dbReference type="GO" id="GO:0003723">
    <property type="term" value="F:RNA binding"/>
    <property type="evidence" value="ECO:0007669"/>
    <property type="project" value="UniProtKB-KW"/>
</dbReference>
<dbReference type="InterPro" id="IPR019307">
    <property type="entry name" value="RNA-bd_AU-1/RNase_E/G"/>
</dbReference>
<evidence type="ECO:0000313" key="13">
    <source>
        <dbReference type="Proteomes" id="UP000001964"/>
    </source>
</evidence>